<gene>
    <name evidence="5" type="primary">g10340</name>
    <name evidence="5" type="ORF">VP750_LOCUS9293</name>
</gene>
<dbReference type="Gene3D" id="3.30.70.330">
    <property type="match status" value="1"/>
</dbReference>
<feature type="compositionally biased region" description="Pro residues" evidence="3">
    <location>
        <begin position="8"/>
        <end position="20"/>
    </location>
</feature>
<feature type="region of interest" description="Disordered" evidence="3">
    <location>
        <begin position="1"/>
        <end position="139"/>
    </location>
</feature>
<proteinExistence type="predicted"/>
<sequence>MDAALGPAPAPWSPGPPGLGPPYSTGLEFGGLPAAPSAAPAGRPSWGSEAYPSLGGQEASRLSSRGFQAPGMGRAEHSMGSTGHGPERAPSSNSDSSSSARPSASGGPTHENSSMLAKGPASPSDPCGADMQSSTRQPQSAQLFANSYSGMARNRSSDALGAEGSRIPGAASHEALDQLAASSGRMHSSQGDGSRPEGGGHRRGTGSGTEDDIFSHVVGGLDLEAEQRSSSYGQGLNTLPGSSSCGRLHPGMVQRSDRETRVIIVEGINPDMSENDYSRKFQEYGDIRTFYTALSQQWVLVGYYDLFAAKLAKNSLNGQILFGARVEASFSAWKEAREHNEGMLTMTNHNPSLTNEQIKQLLESNFGPIYSIETPYNNPYQRNIEFMDVRHAQKGRQAIGLSAKIPTISEGGTGADDGMAPGGPIRNVQSMHTFYPQPGPSGPPQGSHGQDGTRPHSWDNSNANAQLNNLQNLLGSQQILQQIASLNQQQGVYNSQGALGNSNSFNNLSAADLETLIRASNLDSMQGPSNPLQAMLNPYPGSNSSLSSLQNAQGGSHPNLVGLAGRSAMPPGRGQHRGSSQGPMDSPRDLLSAGSQHLSASQLLALVNQAQDAGSQMHAQADPASSFGRRPTSMSAGNLTDLGGYQQPGVVESLLGNNMAGPLRGVASGSNIWDGQNMPSSPSGNQWAQMNQNTWPSAGGSSEQASLQTQAQALALQLSLSGNLDQGIGGIAPQQIAALAQQQQLQNLTQQLQSQLSLSNMNLSFFNQALRNLANQSGHMARKGSREDLQSGRLSRRATDPAAEAERKAAQEKMFSLDMDKVMKGEDKRTTLMVKNIPNKYTQKMLLATIDEQFKGQYDFFYLPIDFKNKCNVGYAFLNMVLPEYIPALYQRFHAKKWEKFNSEKVCNISYARIQGKSSLIHHFSNSSLLHEDKRCRPIIFRSDGRLAGEQEPFPVASHARSRPSRPGSAGSGLNSMGSAGPSTAAGNGPREGNWA</sequence>
<protein>
    <submittedName>
        <fullName evidence="5">G10340 protein</fullName>
    </submittedName>
</protein>
<feature type="region of interest" description="Disordered" evidence="3">
    <location>
        <begin position="522"/>
        <end position="595"/>
    </location>
</feature>
<feature type="domain" description="RRM" evidence="4">
    <location>
        <begin position="261"/>
        <end position="333"/>
    </location>
</feature>
<reference evidence="5 6" key="1">
    <citation type="submission" date="2024-06" db="EMBL/GenBank/DDBJ databases">
        <authorList>
            <person name="Kraege A."/>
            <person name="Thomma B."/>
        </authorList>
    </citation>
    <scope>NUCLEOTIDE SEQUENCE [LARGE SCALE GENOMIC DNA]</scope>
</reference>
<evidence type="ECO:0000256" key="3">
    <source>
        <dbReference type="SAM" id="MobiDB-lite"/>
    </source>
</evidence>
<dbReference type="InterPro" id="IPR012677">
    <property type="entry name" value="Nucleotide-bd_a/b_plait_sf"/>
</dbReference>
<feature type="region of interest" description="Disordered" evidence="3">
    <location>
        <begin position="229"/>
        <end position="251"/>
    </location>
</feature>
<evidence type="ECO:0000256" key="2">
    <source>
        <dbReference type="PROSITE-ProRule" id="PRU00176"/>
    </source>
</evidence>
<dbReference type="InterPro" id="IPR007201">
    <property type="entry name" value="Mei2-like_Rrm_C"/>
</dbReference>
<dbReference type="InterPro" id="IPR034454">
    <property type="entry name" value="MEI2-like_RRM3"/>
</dbReference>
<dbReference type="SUPFAM" id="SSF54928">
    <property type="entry name" value="RNA-binding domain, RBD"/>
    <property type="match status" value="2"/>
</dbReference>
<accession>A0ABP1G7S6</accession>
<feature type="region of interest" description="Disordered" evidence="3">
    <location>
        <begin position="777"/>
        <end position="805"/>
    </location>
</feature>
<name>A0ABP1G7S6_9CHLO</name>
<feature type="compositionally biased region" description="Polar residues" evidence="3">
    <location>
        <begin position="974"/>
        <end position="986"/>
    </location>
</feature>
<dbReference type="Proteomes" id="UP001497392">
    <property type="component" value="Unassembled WGS sequence"/>
</dbReference>
<dbReference type="InterPro" id="IPR035979">
    <property type="entry name" value="RBD_domain_sf"/>
</dbReference>
<dbReference type="PROSITE" id="PS50102">
    <property type="entry name" value="RRM"/>
    <property type="match status" value="1"/>
</dbReference>
<feature type="compositionally biased region" description="Low complexity" evidence="3">
    <location>
        <begin position="30"/>
        <end position="48"/>
    </location>
</feature>
<keyword evidence="6" id="KW-1185">Reference proteome</keyword>
<comment type="caution">
    <text evidence="5">The sequence shown here is derived from an EMBL/GenBank/DDBJ whole genome shotgun (WGS) entry which is preliminary data.</text>
</comment>
<keyword evidence="1 2" id="KW-0694">RNA-binding</keyword>
<evidence type="ECO:0000259" key="4">
    <source>
        <dbReference type="PROSITE" id="PS50102"/>
    </source>
</evidence>
<dbReference type="PANTHER" id="PTHR23189">
    <property type="entry name" value="RNA RECOGNITION MOTIF-CONTAINING"/>
    <property type="match status" value="1"/>
</dbReference>
<evidence type="ECO:0000313" key="5">
    <source>
        <dbReference type="EMBL" id="CAL5227387.1"/>
    </source>
</evidence>
<feature type="region of interest" description="Disordered" evidence="3">
    <location>
        <begin position="410"/>
        <end position="462"/>
    </location>
</feature>
<feature type="region of interest" description="Disordered" evidence="3">
    <location>
        <begin position="953"/>
        <end position="996"/>
    </location>
</feature>
<feature type="compositionally biased region" description="Low complexity" evidence="3">
    <location>
        <begin position="542"/>
        <end position="556"/>
    </location>
</feature>
<organism evidence="5 6">
    <name type="scientific">Coccomyxa viridis</name>
    <dbReference type="NCBI Taxonomy" id="1274662"/>
    <lineage>
        <taxon>Eukaryota</taxon>
        <taxon>Viridiplantae</taxon>
        <taxon>Chlorophyta</taxon>
        <taxon>core chlorophytes</taxon>
        <taxon>Trebouxiophyceae</taxon>
        <taxon>Trebouxiophyceae incertae sedis</taxon>
        <taxon>Coccomyxaceae</taxon>
        <taxon>Coccomyxa</taxon>
    </lineage>
</organism>
<dbReference type="InterPro" id="IPR000504">
    <property type="entry name" value="RRM_dom"/>
</dbReference>
<feature type="compositionally biased region" description="Low complexity" evidence="3">
    <location>
        <begin position="955"/>
        <end position="973"/>
    </location>
</feature>
<feature type="region of interest" description="Disordered" evidence="3">
    <location>
        <begin position="180"/>
        <end position="213"/>
    </location>
</feature>
<evidence type="ECO:0000256" key="1">
    <source>
        <dbReference type="ARBA" id="ARBA00022884"/>
    </source>
</evidence>
<dbReference type="CDD" id="cd12531">
    <property type="entry name" value="RRM3_MEI2_like"/>
    <property type="match status" value="1"/>
</dbReference>
<feature type="compositionally biased region" description="Polar residues" evidence="3">
    <location>
        <begin position="522"/>
        <end position="532"/>
    </location>
</feature>
<feature type="compositionally biased region" description="Low complexity" evidence="3">
    <location>
        <begin position="88"/>
        <end position="105"/>
    </location>
</feature>
<evidence type="ECO:0000313" key="6">
    <source>
        <dbReference type="Proteomes" id="UP001497392"/>
    </source>
</evidence>
<dbReference type="Pfam" id="PF04059">
    <property type="entry name" value="RRM_2"/>
    <property type="match status" value="1"/>
</dbReference>
<feature type="compositionally biased region" description="Polar residues" evidence="3">
    <location>
        <begin position="229"/>
        <end position="245"/>
    </location>
</feature>
<feature type="region of interest" description="Disordered" evidence="3">
    <location>
        <begin position="614"/>
        <end position="641"/>
    </location>
</feature>
<dbReference type="EMBL" id="CAXHTA020000017">
    <property type="protein sequence ID" value="CAL5227387.1"/>
    <property type="molecule type" value="Genomic_DNA"/>
</dbReference>